<dbReference type="AlphaFoldDB" id="A0A914D4S8"/>
<evidence type="ECO:0000313" key="3">
    <source>
        <dbReference type="WBParaSite" id="ACRNAN_scaffold1780.g23421.t2"/>
    </source>
</evidence>
<dbReference type="Proteomes" id="UP000887540">
    <property type="component" value="Unplaced"/>
</dbReference>
<reference evidence="3" key="1">
    <citation type="submission" date="2022-11" db="UniProtKB">
        <authorList>
            <consortium name="WormBaseParasite"/>
        </authorList>
    </citation>
    <scope>IDENTIFICATION</scope>
</reference>
<accession>A0A914D4S8</accession>
<organism evidence="2 3">
    <name type="scientific">Acrobeloides nanus</name>
    <dbReference type="NCBI Taxonomy" id="290746"/>
    <lineage>
        <taxon>Eukaryota</taxon>
        <taxon>Metazoa</taxon>
        <taxon>Ecdysozoa</taxon>
        <taxon>Nematoda</taxon>
        <taxon>Chromadorea</taxon>
        <taxon>Rhabditida</taxon>
        <taxon>Tylenchina</taxon>
        <taxon>Cephalobomorpha</taxon>
        <taxon>Cephaloboidea</taxon>
        <taxon>Cephalobidae</taxon>
        <taxon>Acrobeloides</taxon>
    </lineage>
</organism>
<name>A0A914D4S8_9BILA</name>
<keyword evidence="2" id="KW-1185">Reference proteome</keyword>
<proteinExistence type="predicted"/>
<protein>
    <submittedName>
        <fullName evidence="3">Uncharacterized protein</fullName>
    </submittedName>
</protein>
<feature type="region of interest" description="Disordered" evidence="1">
    <location>
        <begin position="1"/>
        <end position="51"/>
    </location>
</feature>
<sequence>MSSENRDLSSQPTPLMHPANNSHQESTVTSNTGVPHFDPQQPSSSHGAQISAPLMVQPVAGSFHSPVGCLKF</sequence>
<evidence type="ECO:0000313" key="2">
    <source>
        <dbReference type="Proteomes" id="UP000887540"/>
    </source>
</evidence>
<dbReference type="WBParaSite" id="ACRNAN_scaffold1780.g23421.t2">
    <property type="protein sequence ID" value="ACRNAN_scaffold1780.g23421.t2"/>
    <property type="gene ID" value="ACRNAN_scaffold1780.g23421"/>
</dbReference>
<feature type="compositionally biased region" description="Polar residues" evidence="1">
    <location>
        <begin position="8"/>
        <end position="33"/>
    </location>
</feature>
<evidence type="ECO:0000256" key="1">
    <source>
        <dbReference type="SAM" id="MobiDB-lite"/>
    </source>
</evidence>